<dbReference type="InterPro" id="IPR025166">
    <property type="entry name" value="Integrase_DNA_bind_dom"/>
</dbReference>
<keyword evidence="2" id="KW-0229">DNA integration</keyword>
<evidence type="ECO:0000313" key="6">
    <source>
        <dbReference type="EMBL" id="GLT20117.1"/>
    </source>
</evidence>
<reference evidence="7" key="1">
    <citation type="journal article" date="2019" name="Int. J. Syst. Evol. Microbiol.">
        <title>The Global Catalogue of Microorganisms (GCM) 10K type strain sequencing project: providing services to taxonomists for standard genome sequencing and annotation.</title>
        <authorList>
            <consortium name="The Broad Institute Genomics Platform"/>
            <consortium name="The Broad Institute Genome Sequencing Center for Infectious Disease"/>
            <person name="Wu L."/>
            <person name="Ma J."/>
        </authorList>
    </citation>
    <scope>NUCLEOTIDE SEQUENCE [LARGE SCALE GENOMIC DNA]</scope>
    <source>
        <strain evidence="7">NBRC 108723</strain>
    </source>
</reference>
<dbReference type="PANTHER" id="PTHR30629">
    <property type="entry name" value="PROPHAGE INTEGRASE"/>
    <property type="match status" value="1"/>
</dbReference>
<dbReference type="PROSITE" id="PS51898">
    <property type="entry name" value="TYR_RECOMBINASE"/>
    <property type="match status" value="1"/>
</dbReference>
<keyword evidence="7" id="KW-1185">Reference proteome</keyword>
<dbReference type="Gene3D" id="3.30.160.390">
    <property type="entry name" value="Integrase, DNA-binding domain"/>
    <property type="match status" value="1"/>
</dbReference>
<dbReference type="InterPro" id="IPR011010">
    <property type="entry name" value="DNA_brk_join_enz"/>
</dbReference>
<dbReference type="SUPFAM" id="SSF56349">
    <property type="entry name" value="DNA breaking-rejoining enzymes"/>
    <property type="match status" value="1"/>
</dbReference>
<name>A0ABQ6F4E0_9VIBR</name>
<evidence type="ECO:0000256" key="1">
    <source>
        <dbReference type="ARBA" id="ARBA00008857"/>
    </source>
</evidence>
<evidence type="ECO:0000256" key="2">
    <source>
        <dbReference type="ARBA" id="ARBA00022908"/>
    </source>
</evidence>
<dbReference type="InterPro" id="IPR002104">
    <property type="entry name" value="Integrase_catalytic"/>
</dbReference>
<dbReference type="Pfam" id="PF13356">
    <property type="entry name" value="Arm-DNA-bind_3"/>
    <property type="match status" value="1"/>
</dbReference>
<keyword evidence="3" id="KW-0238">DNA-binding</keyword>
<evidence type="ECO:0000256" key="4">
    <source>
        <dbReference type="ARBA" id="ARBA00023172"/>
    </source>
</evidence>
<dbReference type="Proteomes" id="UP001157138">
    <property type="component" value="Unassembled WGS sequence"/>
</dbReference>
<dbReference type="Gene3D" id="1.10.150.130">
    <property type="match status" value="1"/>
</dbReference>
<dbReference type="Pfam" id="PF00589">
    <property type="entry name" value="Phage_integrase"/>
    <property type="match status" value="1"/>
</dbReference>
<evidence type="ECO:0000259" key="5">
    <source>
        <dbReference type="PROSITE" id="PS51898"/>
    </source>
</evidence>
<gene>
    <name evidence="6" type="ORF">GCM10007938_39000</name>
</gene>
<comment type="similarity">
    <text evidence="1">Belongs to the 'phage' integrase family.</text>
</comment>
<proteinExistence type="inferred from homology"/>
<dbReference type="InterPro" id="IPR050808">
    <property type="entry name" value="Phage_Integrase"/>
</dbReference>
<dbReference type="CDD" id="cd00801">
    <property type="entry name" value="INT_P4_C"/>
    <property type="match status" value="1"/>
</dbReference>
<evidence type="ECO:0000256" key="3">
    <source>
        <dbReference type="ARBA" id="ARBA00023125"/>
    </source>
</evidence>
<keyword evidence="4" id="KW-0233">DNA recombination</keyword>
<sequence>MGVLTVSGITGLKPKSKPYYEWDSDGERGTGKLGVQVTPNGTKRFTFRYFTDKKANFIPLGQFPELSLSDARKKRKEYGELLLQGIDPKEHIEATSKATEQAKREEARKGTLEQLFNSYTFQMKKDGKRTYRQVLESLERNVYPHIDKTTKAKDATTHDFMLVLADMIKRDATTQSNRVRSYLMAAYNYGLFHDNDPANFIDEAKFGLTVNPIAAIPKQKHAERVGEHYLNHTEVKQLLDDLEHVFDRFKMGHSIRNLLALCFYTGGQRPYELISSRWDSVDWQQKTLLITPELSKNKRSHIVPLTDSALLILQRQQEQSPESDYIFPHRFENKPMRTDSLSQSITRYREATSLVRPFVARDIRRTCKTLMGELGIGKDIRDRLQNHALNDVSSKHYDRYEYLPEKRIALEAWENKLNQSEVDNVVMFGGIDAK</sequence>
<dbReference type="InterPro" id="IPR038488">
    <property type="entry name" value="Integrase_DNA-bd_sf"/>
</dbReference>
<comment type="caution">
    <text evidence="6">The sequence shown here is derived from an EMBL/GenBank/DDBJ whole genome shotgun (WGS) entry which is preliminary data.</text>
</comment>
<dbReference type="InterPro" id="IPR013762">
    <property type="entry name" value="Integrase-like_cat_sf"/>
</dbReference>
<organism evidence="6 7">
    <name type="scientific">Vibrio zhanjiangensis</name>
    <dbReference type="NCBI Taxonomy" id="1046128"/>
    <lineage>
        <taxon>Bacteria</taxon>
        <taxon>Pseudomonadati</taxon>
        <taxon>Pseudomonadota</taxon>
        <taxon>Gammaproteobacteria</taxon>
        <taxon>Vibrionales</taxon>
        <taxon>Vibrionaceae</taxon>
        <taxon>Vibrio</taxon>
    </lineage>
</organism>
<accession>A0ABQ6F4E0</accession>
<dbReference type="EMBL" id="BSPW01000094">
    <property type="protein sequence ID" value="GLT20117.1"/>
    <property type="molecule type" value="Genomic_DNA"/>
</dbReference>
<evidence type="ECO:0000313" key="7">
    <source>
        <dbReference type="Proteomes" id="UP001157138"/>
    </source>
</evidence>
<protein>
    <submittedName>
        <fullName evidence="6">Integrase</fullName>
    </submittedName>
</protein>
<dbReference type="RefSeq" id="WP_284193942.1">
    <property type="nucleotide sequence ID" value="NZ_BSPW01000094.1"/>
</dbReference>
<dbReference type="Gene3D" id="1.10.443.10">
    <property type="entry name" value="Intergrase catalytic core"/>
    <property type="match status" value="1"/>
</dbReference>
<dbReference type="PANTHER" id="PTHR30629:SF2">
    <property type="entry name" value="PROPHAGE INTEGRASE INTS-RELATED"/>
    <property type="match status" value="1"/>
</dbReference>
<feature type="domain" description="Tyr recombinase" evidence="5">
    <location>
        <begin position="225"/>
        <end position="411"/>
    </location>
</feature>
<dbReference type="InterPro" id="IPR010998">
    <property type="entry name" value="Integrase_recombinase_N"/>
</dbReference>